<dbReference type="RefSeq" id="WP_248735568.1">
    <property type="nucleotide sequence ID" value="NZ_CALBWS010000015.1"/>
</dbReference>
<dbReference type="SUPFAM" id="SSF55729">
    <property type="entry name" value="Acyl-CoA N-acyltransferases (Nat)"/>
    <property type="match status" value="1"/>
</dbReference>
<name>A0ABM9ERJ2_9BACI</name>
<dbReference type="InterPro" id="IPR016181">
    <property type="entry name" value="Acyl_CoA_acyltransferase"/>
</dbReference>
<gene>
    <name evidence="2" type="ORF">BACCIP111895_02461</name>
</gene>
<dbReference type="PROSITE" id="PS51186">
    <property type="entry name" value="GNAT"/>
    <property type="match status" value="1"/>
</dbReference>
<dbReference type="EMBL" id="CALBWS010000015">
    <property type="protein sequence ID" value="CAH2715277.1"/>
    <property type="molecule type" value="Genomic_DNA"/>
</dbReference>
<dbReference type="Gene3D" id="3.40.630.30">
    <property type="match status" value="1"/>
</dbReference>
<protein>
    <recommendedName>
        <fullName evidence="1">N-acetyltransferase domain-containing protein</fullName>
    </recommendedName>
</protein>
<dbReference type="PANTHER" id="PTHR43072:SF52">
    <property type="entry name" value="GCN5-RELATED N-ACETYLTRANSFERASE"/>
    <property type="match status" value="1"/>
</dbReference>
<reference evidence="2" key="1">
    <citation type="submission" date="2022-04" db="EMBL/GenBank/DDBJ databases">
        <authorList>
            <person name="Criscuolo A."/>
        </authorList>
    </citation>
    <scope>NUCLEOTIDE SEQUENCE</scope>
    <source>
        <strain evidence="2">CIP111895</strain>
    </source>
</reference>
<sequence length="165" mass="18765">MVVREARVTDADKLVCLIQQVETESEFMLMEAGERQMTPDQQGQRIESWKKSENSSIFVAEKDNQLIGYLFAIGGNARRVKHSVYIVIGILKEYRGQGIGTKLFNKLEEWVTENNIHRLELTVAASNEAGLALYKKIGFAIEGTKRHSLLISGDFVDEYYMAKLF</sequence>
<keyword evidence="3" id="KW-1185">Reference proteome</keyword>
<proteinExistence type="predicted"/>
<evidence type="ECO:0000259" key="1">
    <source>
        <dbReference type="PROSITE" id="PS51186"/>
    </source>
</evidence>
<evidence type="ECO:0000313" key="3">
    <source>
        <dbReference type="Proteomes" id="UP000838308"/>
    </source>
</evidence>
<feature type="domain" description="N-acetyltransferase" evidence="1">
    <location>
        <begin position="1"/>
        <end position="165"/>
    </location>
</feature>
<comment type="caution">
    <text evidence="2">The sequence shown here is derived from an EMBL/GenBank/DDBJ whole genome shotgun (WGS) entry which is preliminary data.</text>
</comment>
<evidence type="ECO:0000313" key="2">
    <source>
        <dbReference type="EMBL" id="CAH2715277.1"/>
    </source>
</evidence>
<organism evidence="2 3">
    <name type="scientific">Neobacillus rhizosphaerae</name>
    <dbReference type="NCBI Taxonomy" id="2880965"/>
    <lineage>
        <taxon>Bacteria</taxon>
        <taxon>Bacillati</taxon>
        <taxon>Bacillota</taxon>
        <taxon>Bacilli</taxon>
        <taxon>Bacillales</taxon>
        <taxon>Bacillaceae</taxon>
        <taxon>Neobacillus</taxon>
    </lineage>
</organism>
<accession>A0ABM9ERJ2</accession>
<dbReference type="CDD" id="cd04301">
    <property type="entry name" value="NAT_SF"/>
    <property type="match status" value="1"/>
</dbReference>
<dbReference type="InterPro" id="IPR000182">
    <property type="entry name" value="GNAT_dom"/>
</dbReference>
<dbReference type="PANTHER" id="PTHR43072">
    <property type="entry name" value="N-ACETYLTRANSFERASE"/>
    <property type="match status" value="1"/>
</dbReference>
<dbReference type="Proteomes" id="UP000838308">
    <property type="component" value="Unassembled WGS sequence"/>
</dbReference>
<dbReference type="Pfam" id="PF00583">
    <property type="entry name" value="Acetyltransf_1"/>
    <property type="match status" value="1"/>
</dbReference>